<evidence type="ECO:0000256" key="2">
    <source>
        <dbReference type="SAM" id="Phobius"/>
    </source>
</evidence>
<organism evidence="3 4">
    <name type="scientific">Streptomyces noursei</name>
    <name type="common">Streptomyces albulus</name>
    <dbReference type="NCBI Taxonomy" id="1971"/>
    <lineage>
        <taxon>Bacteria</taxon>
        <taxon>Bacillati</taxon>
        <taxon>Actinomycetota</taxon>
        <taxon>Actinomycetes</taxon>
        <taxon>Kitasatosporales</taxon>
        <taxon>Streptomycetaceae</taxon>
        <taxon>Streptomyces</taxon>
    </lineage>
</organism>
<sequence length="138" mass="14214">MDWAHGAGYGAIGGALIEALVFNGRLLAWQAARQRAREGKRRKLPPLRRYVDPPADIAAALSRIVLGALMGWLLHSQITGLYAAVAAGASAPALLRQMGSLRTVQTVVRGGDDGFLSELAPSAPDPSAAAGSNDGSAG</sequence>
<name>A0A401RCP0_STRNR</name>
<evidence type="ECO:0000313" key="4">
    <source>
        <dbReference type="Proteomes" id="UP000288351"/>
    </source>
</evidence>
<accession>A0A401RCP0</accession>
<protein>
    <submittedName>
        <fullName evidence="3">Uncharacterized protein</fullName>
    </submittedName>
</protein>
<dbReference type="Proteomes" id="UP000288351">
    <property type="component" value="Unassembled WGS sequence"/>
</dbReference>
<evidence type="ECO:0000256" key="1">
    <source>
        <dbReference type="SAM" id="MobiDB-lite"/>
    </source>
</evidence>
<dbReference type="RefSeq" id="WP_053164673.1">
    <property type="nucleotide sequence ID" value="NZ_BHXC01000007.1"/>
</dbReference>
<keyword evidence="2" id="KW-1133">Transmembrane helix</keyword>
<dbReference type="AlphaFoldDB" id="A0A401RCP0"/>
<dbReference type="EMBL" id="BHXC01000007">
    <property type="protein sequence ID" value="GCB95393.1"/>
    <property type="molecule type" value="Genomic_DNA"/>
</dbReference>
<proteinExistence type="predicted"/>
<comment type="caution">
    <text evidence="3">The sequence shown here is derived from an EMBL/GenBank/DDBJ whole genome shotgun (WGS) entry which is preliminary data.</text>
</comment>
<feature type="region of interest" description="Disordered" evidence="1">
    <location>
        <begin position="117"/>
        <end position="138"/>
    </location>
</feature>
<gene>
    <name evidence="3" type="ORF">SALB_08197</name>
</gene>
<feature type="transmembrane region" description="Helical" evidence="2">
    <location>
        <begin position="6"/>
        <end position="29"/>
    </location>
</feature>
<keyword evidence="2" id="KW-0472">Membrane</keyword>
<evidence type="ECO:0000313" key="3">
    <source>
        <dbReference type="EMBL" id="GCB95393.1"/>
    </source>
</evidence>
<feature type="compositionally biased region" description="Low complexity" evidence="1">
    <location>
        <begin position="120"/>
        <end position="138"/>
    </location>
</feature>
<reference evidence="3 4" key="1">
    <citation type="journal article" date="2019" name="Microbiol. Resour. Announc.">
        <title>Draft Genome Sequence of the Most Traditional epsilon-Poly-l-Lysine Producer, Streptomyces albulus NBRC14147.</title>
        <authorList>
            <person name="Yamanaka K."/>
            <person name="Hamano Y."/>
        </authorList>
    </citation>
    <scope>NUCLEOTIDE SEQUENCE [LARGE SCALE GENOMIC DNA]</scope>
    <source>
        <strain evidence="3 4">NBRC 14147</strain>
    </source>
</reference>
<keyword evidence="2" id="KW-0812">Transmembrane</keyword>